<dbReference type="AlphaFoldDB" id="A0A6J5XBQ6"/>
<organism evidence="1 2">
    <name type="scientific">Prunus armeniaca</name>
    <name type="common">Apricot</name>
    <name type="synonym">Armeniaca vulgaris</name>
    <dbReference type="NCBI Taxonomy" id="36596"/>
    <lineage>
        <taxon>Eukaryota</taxon>
        <taxon>Viridiplantae</taxon>
        <taxon>Streptophyta</taxon>
        <taxon>Embryophyta</taxon>
        <taxon>Tracheophyta</taxon>
        <taxon>Spermatophyta</taxon>
        <taxon>Magnoliopsida</taxon>
        <taxon>eudicotyledons</taxon>
        <taxon>Gunneridae</taxon>
        <taxon>Pentapetalae</taxon>
        <taxon>rosids</taxon>
        <taxon>fabids</taxon>
        <taxon>Rosales</taxon>
        <taxon>Rosaceae</taxon>
        <taxon>Amygdaloideae</taxon>
        <taxon>Amygdaleae</taxon>
        <taxon>Prunus</taxon>
    </lineage>
</organism>
<proteinExistence type="predicted"/>
<sequence length="173" mass="19840">MDDCYDIVAFHETRKGKEWNKVNVDSCDAPFQERAVVVDKSIYVISMPQEEEIVAFSFEMVESDGGDIEYSLIKQFVLCGIQIEQPPFAFCRVKKQFLIHLGNQDFFHVKIGPCDSNGQVQYVCITMFQIVVGGGGHMIKTLHSTVFPLDMKGCRWFELINCFTPECEDYELK</sequence>
<dbReference type="OrthoDB" id="10373521at2759"/>
<evidence type="ECO:0000313" key="1">
    <source>
        <dbReference type="EMBL" id="CAB4309335.1"/>
    </source>
</evidence>
<reference evidence="2" key="1">
    <citation type="journal article" date="2020" name="Genome Biol.">
        <title>Gamete binning: chromosome-level and haplotype-resolved genome assembly enabled by high-throughput single-cell sequencing of gamete genomes.</title>
        <authorList>
            <person name="Campoy J.A."/>
            <person name="Sun H."/>
            <person name="Goel M."/>
            <person name="Jiao W.-B."/>
            <person name="Folz-Donahue K."/>
            <person name="Wang N."/>
            <person name="Rubio M."/>
            <person name="Liu C."/>
            <person name="Kukat C."/>
            <person name="Ruiz D."/>
            <person name="Huettel B."/>
            <person name="Schneeberger K."/>
        </authorList>
    </citation>
    <scope>NUCLEOTIDE SEQUENCE [LARGE SCALE GENOMIC DNA]</scope>
    <source>
        <strain evidence="2">cv. Rojo Pasion</strain>
    </source>
</reference>
<evidence type="ECO:0008006" key="3">
    <source>
        <dbReference type="Google" id="ProtNLM"/>
    </source>
</evidence>
<dbReference type="EMBL" id="CAEKKB010000005">
    <property type="protein sequence ID" value="CAB4309335.1"/>
    <property type="molecule type" value="Genomic_DNA"/>
</dbReference>
<accession>A0A6J5XBQ6</accession>
<protein>
    <recommendedName>
        <fullName evidence="3">F-box associated domain-containing protein</fullName>
    </recommendedName>
</protein>
<gene>
    <name evidence="1" type="ORF">ORAREDHAP_LOCUS30411</name>
</gene>
<dbReference type="Proteomes" id="UP000507245">
    <property type="component" value="Unassembled WGS sequence"/>
</dbReference>
<evidence type="ECO:0000313" key="2">
    <source>
        <dbReference type="Proteomes" id="UP000507245"/>
    </source>
</evidence>
<name>A0A6J5XBQ6_PRUAR</name>
<keyword evidence="2" id="KW-1185">Reference proteome</keyword>